<sequence length="179" mass="20141">RVFVLDHTRWTPQMKEAIDGLLQKHHGEKDILKVVDQEYAQIVHQAATDPNSMFHPTAKRHISGYVKHVAKLLNTSSAMNTSPEKLLDTQELWHSLTEGQPASVRVTTIQPDVFNPPAPASATPITAESLEKIVEGILQKQSQQSEQQQQKKKQTKRCLSCGQPKSRYETSGSSVHFFF</sequence>
<accession>A0A087YPT3</accession>
<dbReference type="Proteomes" id="UP000028760">
    <property type="component" value="Unassembled WGS sequence"/>
</dbReference>
<organism evidence="1 2">
    <name type="scientific">Poecilia formosa</name>
    <name type="common">Amazon molly</name>
    <name type="synonym">Limia formosa</name>
    <dbReference type="NCBI Taxonomy" id="48698"/>
    <lineage>
        <taxon>Eukaryota</taxon>
        <taxon>Metazoa</taxon>
        <taxon>Chordata</taxon>
        <taxon>Craniata</taxon>
        <taxon>Vertebrata</taxon>
        <taxon>Euteleostomi</taxon>
        <taxon>Actinopterygii</taxon>
        <taxon>Neopterygii</taxon>
        <taxon>Teleostei</taxon>
        <taxon>Neoteleostei</taxon>
        <taxon>Acanthomorphata</taxon>
        <taxon>Ovalentaria</taxon>
        <taxon>Atherinomorphae</taxon>
        <taxon>Cyprinodontiformes</taxon>
        <taxon>Poeciliidae</taxon>
        <taxon>Poeciliinae</taxon>
        <taxon>Poecilia</taxon>
    </lineage>
</organism>
<proteinExistence type="predicted"/>
<protein>
    <submittedName>
        <fullName evidence="1">Uncharacterized protein</fullName>
    </submittedName>
</protein>
<dbReference type="OMA" id="CHTHRFY"/>
<dbReference type="GeneTree" id="ENSGT00400000024265"/>
<dbReference type="STRING" id="48698.ENSPFOP00000020036"/>
<dbReference type="Ensembl" id="ENSPFOT00000020059.2">
    <property type="protein sequence ID" value="ENSPFOP00000020036.2"/>
    <property type="gene ID" value="ENSPFOG00000019909.2"/>
</dbReference>
<reference evidence="2" key="1">
    <citation type="submission" date="2013-10" db="EMBL/GenBank/DDBJ databases">
        <authorList>
            <person name="Schartl M."/>
            <person name="Warren W."/>
        </authorList>
    </citation>
    <scope>NUCLEOTIDE SEQUENCE [LARGE SCALE GENOMIC DNA]</scope>
    <source>
        <strain evidence="2">female</strain>
    </source>
</reference>
<dbReference type="AlphaFoldDB" id="A0A087YPT3"/>
<evidence type="ECO:0000313" key="1">
    <source>
        <dbReference type="Ensembl" id="ENSPFOP00000020036.2"/>
    </source>
</evidence>
<name>A0A087YPT3_POEFO</name>
<keyword evidence="2" id="KW-1185">Reference proteome</keyword>
<evidence type="ECO:0000313" key="2">
    <source>
        <dbReference type="Proteomes" id="UP000028760"/>
    </source>
</evidence>
<reference evidence="1" key="2">
    <citation type="submission" date="2025-08" db="UniProtKB">
        <authorList>
            <consortium name="Ensembl"/>
        </authorList>
    </citation>
    <scope>IDENTIFICATION</scope>
</reference>
<reference evidence="1" key="3">
    <citation type="submission" date="2025-09" db="UniProtKB">
        <authorList>
            <consortium name="Ensembl"/>
        </authorList>
    </citation>
    <scope>IDENTIFICATION</scope>
</reference>
<dbReference type="EMBL" id="AYCK01014712">
    <property type="status" value="NOT_ANNOTATED_CDS"/>
    <property type="molecule type" value="Genomic_DNA"/>
</dbReference>